<evidence type="ECO:0000313" key="3">
    <source>
        <dbReference type="Proteomes" id="UP000023152"/>
    </source>
</evidence>
<dbReference type="Proteomes" id="UP000023152">
    <property type="component" value="Unassembled WGS sequence"/>
</dbReference>
<reference evidence="2 3" key="1">
    <citation type="journal article" date="2013" name="Curr. Biol.">
        <title>The Genome of the Foraminiferan Reticulomyxa filosa.</title>
        <authorList>
            <person name="Glockner G."/>
            <person name="Hulsmann N."/>
            <person name="Schleicher M."/>
            <person name="Noegel A.A."/>
            <person name="Eichinger L."/>
            <person name="Gallinger C."/>
            <person name="Pawlowski J."/>
            <person name="Sierra R."/>
            <person name="Euteneuer U."/>
            <person name="Pillet L."/>
            <person name="Moustafa A."/>
            <person name="Platzer M."/>
            <person name="Groth M."/>
            <person name="Szafranski K."/>
            <person name="Schliwa M."/>
        </authorList>
    </citation>
    <scope>NUCLEOTIDE SEQUENCE [LARGE SCALE GENOMIC DNA]</scope>
</reference>
<sequence length="164" mass="20091">MYYLEKKLENWEEKIKNKWMGKLRIMGGEKKENGVIKRKKEDNKKRKKRKGKKEKKKKKERERKINLKFEFLIFLFKRKHSSNNNQVAYQPQTRYYILKGFKNGNRSKFSVLYNYKIKLFKKKLCGDLQSAEEYMSMKNNNTTRTKKNNQRIKNIKCAKLFFIK</sequence>
<feature type="compositionally biased region" description="Basic and acidic residues" evidence="1">
    <location>
        <begin position="30"/>
        <end position="44"/>
    </location>
</feature>
<dbReference type="EMBL" id="ASPP01047016">
    <property type="protein sequence ID" value="ETN98319.1"/>
    <property type="molecule type" value="Genomic_DNA"/>
</dbReference>
<proteinExistence type="predicted"/>
<keyword evidence="3" id="KW-1185">Reference proteome</keyword>
<protein>
    <submittedName>
        <fullName evidence="2">Uncharacterized protein</fullName>
    </submittedName>
</protein>
<organism evidence="2 3">
    <name type="scientific">Reticulomyxa filosa</name>
    <dbReference type="NCBI Taxonomy" id="46433"/>
    <lineage>
        <taxon>Eukaryota</taxon>
        <taxon>Sar</taxon>
        <taxon>Rhizaria</taxon>
        <taxon>Retaria</taxon>
        <taxon>Foraminifera</taxon>
        <taxon>Monothalamids</taxon>
        <taxon>Reticulomyxidae</taxon>
        <taxon>Reticulomyxa</taxon>
    </lineage>
</organism>
<comment type="caution">
    <text evidence="2">The sequence shown here is derived from an EMBL/GenBank/DDBJ whole genome shotgun (WGS) entry which is preliminary data.</text>
</comment>
<dbReference type="AlphaFoldDB" id="X6LC58"/>
<gene>
    <name evidence="2" type="ORF">RFI_39191</name>
</gene>
<evidence type="ECO:0000313" key="2">
    <source>
        <dbReference type="EMBL" id="ETN98319.1"/>
    </source>
</evidence>
<name>X6LC58_RETFI</name>
<feature type="compositionally biased region" description="Basic residues" evidence="1">
    <location>
        <begin position="45"/>
        <end position="61"/>
    </location>
</feature>
<accession>X6LC58</accession>
<feature type="region of interest" description="Disordered" evidence="1">
    <location>
        <begin position="30"/>
        <end position="61"/>
    </location>
</feature>
<evidence type="ECO:0000256" key="1">
    <source>
        <dbReference type="SAM" id="MobiDB-lite"/>
    </source>
</evidence>